<keyword evidence="2" id="KW-0560">Oxidoreductase</keyword>
<dbReference type="Gene3D" id="3.40.50.720">
    <property type="entry name" value="NAD(P)-binding Rossmann-like Domain"/>
    <property type="match status" value="1"/>
</dbReference>
<dbReference type="InterPro" id="IPR036291">
    <property type="entry name" value="NAD(P)-bd_dom_sf"/>
</dbReference>
<evidence type="ECO:0000313" key="5">
    <source>
        <dbReference type="EMBL" id="SFO40388.1"/>
    </source>
</evidence>
<dbReference type="InterPro" id="IPR002347">
    <property type="entry name" value="SDR_fam"/>
</dbReference>
<evidence type="ECO:0000256" key="2">
    <source>
        <dbReference type="ARBA" id="ARBA00023002"/>
    </source>
</evidence>
<dbReference type="PRINTS" id="PR00081">
    <property type="entry name" value="GDHRDH"/>
</dbReference>
<dbReference type="SMART" id="SM00822">
    <property type="entry name" value="PKS_KR"/>
    <property type="match status" value="1"/>
</dbReference>
<dbReference type="PRINTS" id="PR00080">
    <property type="entry name" value="SDRFAMILY"/>
</dbReference>
<comment type="similarity">
    <text evidence="1 3">Belongs to the short-chain dehydrogenases/reductases (SDR) family.</text>
</comment>
<organism evidence="5 6">
    <name type="scientific">Geodermatophilus obscurus</name>
    <dbReference type="NCBI Taxonomy" id="1861"/>
    <lineage>
        <taxon>Bacteria</taxon>
        <taxon>Bacillati</taxon>
        <taxon>Actinomycetota</taxon>
        <taxon>Actinomycetes</taxon>
        <taxon>Geodermatophilales</taxon>
        <taxon>Geodermatophilaceae</taxon>
        <taxon>Geodermatophilus</taxon>
    </lineage>
</organism>
<evidence type="ECO:0000256" key="1">
    <source>
        <dbReference type="ARBA" id="ARBA00006484"/>
    </source>
</evidence>
<feature type="domain" description="Ketoreductase" evidence="4">
    <location>
        <begin position="9"/>
        <end position="201"/>
    </location>
</feature>
<name>A0A1I5GWI4_9ACTN</name>
<dbReference type="InterPro" id="IPR057326">
    <property type="entry name" value="KR_dom"/>
</dbReference>
<reference evidence="6" key="1">
    <citation type="submission" date="2016-10" db="EMBL/GenBank/DDBJ databases">
        <authorList>
            <person name="Varghese N."/>
            <person name="Submissions S."/>
        </authorList>
    </citation>
    <scope>NUCLEOTIDE SEQUENCE [LARGE SCALE GENOMIC DNA]</scope>
    <source>
        <strain evidence="6">DSM 43161</strain>
    </source>
</reference>
<keyword evidence="6" id="KW-1185">Reference proteome</keyword>
<dbReference type="SUPFAM" id="SSF51735">
    <property type="entry name" value="NAD(P)-binding Rossmann-fold domains"/>
    <property type="match status" value="1"/>
</dbReference>
<dbReference type="FunFam" id="3.40.50.720:FF:000215">
    <property type="entry name" value="3-hydroxyacyl-CoA dehydrogenase type-2"/>
    <property type="match status" value="1"/>
</dbReference>
<dbReference type="PANTHER" id="PTHR43658">
    <property type="entry name" value="SHORT-CHAIN DEHYDROGENASE/REDUCTASE"/>
    <property type="match status" value="1"/>
</dbReference>
<evidence type="ECO:0000256" key="3">
    <source>
        <dbReference type="RuleBase" id="RU000363"/>
    </source>
</evidence>
<dbReference type="PROSITE" id="PS00061">
    <property type="entry name" value="ADH_SHORT"/>
    <property type="match status" value="1"/>
</dbReference>
<dbReference type="Pfam" id="PF00106">
    <property type="entry name" value="adh_short"/>
    <property type="match status" value="1"/>
</dbReference>
<dbReference type="EMBL" id="FOWE01000007">
    <property type="protein sequence ID" value="SFO40388.1"/>
    <property type="molecule type" value="Genomic_DNA"/>
</dbReference>
<dbReference type="AlphaFoldDB" id="A0A1I5GWI4"/>
<dbReference type="Proteomes" id="UP000183642">
    <property type="component" value="Unassembled WGS sequence"/>
</dbReference>
<evidence type="ECO:0000259" key="4">
    <source>
        <dbReference type="SMART" id="SM00822"/>
    </source>
</evidence>
<gene>
    <name evidence="5" type="ORF">SAMN05660359_03239</name>
</gene>
<dbReference type="InterPro" id="IPR020904">
    <property type="entry name" value="Sc_DH/Rdtase_CS"/>
</dbReference>
<protein>
    <submittedName>
        <fullName evidence="5">NAD(P)-dependent dehydrogenase, short-chain alcohol dehydrogenase family</fullName>
    </submittedName>
</protein>
<dbReference type="PANTHER" id="PTHR43658:SF8">
    <property type="entry name" value="17-BETA-HYDROXYSTEROID DEHYDROGENASE 14-RELATED"/>
    <property type="match status" value="1"/>
</dbReference>
<proteinExistence type="inferred from homology"/>
<sequence>MPGMQSFDVAAVVSGGASGLGEATTRALVARGAAVTVVDLNEERGNALAAELGGHTTFVRTDVTDEAQVAAAIEDATGKDRPLRVAVNCAGIGWAQRTVGRGNVAHDLDPFLRTVQVNLVGTFNVLRLAAAAMAATEPEEDGERGVVVNTASIAAFDGQIGQIAYAASKGGIVGMTLPAARDLSSVGVRVCTIAPGLVDTPLLGSLPEEARTALANGIPFPKRLGRPDDFARLALGIIEHGYLNGETIRMDGALRMAPR</sequence>
<evidence type="ECO:0000313" key="6">
    <source>
        <dbReference type="Proteomes" id="UP000183642"/>
    </source>
</evidence>
<dbReference type="GO" id="GO:0016491">
    <property type="term" value="F:oxidoreductase activity"/>
    <property type="evidence" value="ECO:0007669"/>
    <property type="project" value="UniProtKB-KW"/>
</dbReference>
<accession>A0A1I5GWI4</accession>